<reference evidence="1" key="1">
    <citation type="submission" date="2019-08" db="EMBL/GenBank/DDBJ databases">
        <authorList>
            <person name="Kucharzyk K."/>
            <person name="Murdoch R.W."/>
            <person name="Higgins S."/>
            <person name="Loffler F."/>
        </authorList>
    </citation>
    <scope>NUCLEOTIDE SEQUENCE</scope>
</reference>
<name>A0A644VT65_9ZZZZ</name>
<sequence length="272" mass="32142">MITDSFSYRTIFADLDTQHHVNSNRYFDLFESGKYLLLDKLGISKEFLFNKQLILEPCVLNFKFMKQVVDNETIDVNICLSAYKNGYFRWTADMICRGSICFRISSINKISPTIPEEIIAENDSFNESISLFELKPNSKIYSSIYQFRNIERNYFGYIPENMSWKLFEDTRWNHSGSLNVTLDVLKEMDIAFFWRTGEYRFGKVFKPSEKIQSNIWFEKVEDFKLTYAHEILNTKNEIICNSVSTFIPVSISKKKPKRISVDLVHRMIDYIK</sequence>
<dbReference type="SUPFAM" id="SSF54637">
    <property type="entry name" value="Thioesterase/thiol ester dehydrase-isomerase"/>
    <property type="match status" value="2"/>
</dbReference>
<proteinExistence type="predicted"/>
<evidence type="ECO:0000313" key="1">
    <source>
        <dbReference type="EMBL" id="MPL94477.1"/>
    </source>
</evidence>
<accession>A0A644VT65</accession>
<dbReference type="EMBL" id="VSSQ01000429">
    <property type="protein sequence ID" value="MPL94477.1"/>
    <property type="molecule type" value="Genomic_DNA"/>
</dbReference>
<gene>
    <name evidence="1" type="ORF">SDC9_40631</name>
</gene>
<comment type="caution">
    <text evidence="1">The sequence shown here is derived from an EMBL/GenBank/DDBJ whole genome shotgun (WGS) entry which is preliminary data.</text>
</comment>
<evidence type="ECO:0008006" key="2">
    <source>
        <dbReference type="Google" id="ProtNLM"/>
    </source>
</evidence>
<organism evidence="1">
    <name type="scientific">bioreactor metagenome</name>
    <dbReference type="NCBI Taxonomy" id="1076179"/>
    <lineage>
        <taxon>unclassified sequences</taxon>
        <taxon>metagenomes</taxon>
        <taxon>ecological metagenomes</taxon>
    </lineage>
</organism>
<protein>
    <recommendedName>
        <fullName evidence="2">Thioesterase domain-containing protein</fullName>
    </recommendedName>
</protein>
<dbReference type="Gene3D" id="3.10.129.10">
    <property type="entry name" value="Hotdog Thioesterase"/>
    <property type="match status" value="2"/>
</dbReference>
<dbReference type="InterPro" id="IPR029069">
    <property type="entry name" value="HotDog_dom_sf"/>
</dbReference>
<dbReference type="AlphaFoldDB" id="A0A644VT65"/>